<dbReference type="PANTHER" id="PTHR34611">
    <property type="match status" value="1"/>
</dbReference>
<keyword evidence="3" id="KW-1185">Reference proteome</keyword>
<dbReference type="Pfam" id="PF04754">
    <property type="entry name" value="Transposase_31"/>
    <property type="match status" value="1"/>
</dbReference>
<evidence type="ECO:0000313" key="3">
    <source>
        <dbReference type="Proteomes" id="UP001501508"/>
    </source>
</evidence>
<dbReference type="Proteomes" id="UP001501508">
    <property type="component" value="Unassembled WGS sequence"/>
</dbReference>
<evidence type="ECO:0000259" key="1">
    <source>
        <dbReference type="Pfam" id="PF04754"/>
    </source>
</evidence>
<feature type="domain" description="Transposase (putative) YhgA-like" evidence="1">
    <location>
        <begin position="8"/>
        <end position="206"/>
    </location>
</feature>
<proteinExistence type="predicted"/>
<dbReference type="InterPro" id="IPR006842">
    <property type="entry name" value="Transposase_31"/>
</dbReference>
<reference evidence="3" key="1">
    <citation type="journal article" date="2019" name="Int. J. Syst. Evol. Microbiol.">
        <title>The Global Catalogue of Microorganisms (GCM) 10K type strain sequencing project: providing services to taxonomists for standard genome sequencing and annotation.</title>
        <authorList>
            <consortium name="The Broad Institute Genomics Platform"/>
            <consortium name="The Broad Institute Genome Sequencing Center for Infectious Disease"/>
            <person name="Wu L."/>
            <person name="Ma J."/>
        </authorList>
    </citation>
    <scope>NUCLEOTIDE SEQUENCE [LARGE SCALE GENOMIC DNA]</scope>
    <source>
        <strain evidence="3">JCM 31920</strain>
    </source>
</reference>
<comment type="caution">
    <text evidence="2">The sequence shown here is derived from an EMBL/GenBank/DDBJ whole genome shotgun (WGS) entry which is preliminary data.</text>
</comment>
<name>A0ABP8M4C1_9BACT</name>
<protein>
    <recommendedName>
        <fullName evidence="1">Transposase (putative) YhgA-like domain-containing protein</fullName>
    </recommendedName>
</protein>
<dbReference type="RefSeq" id="WP_345030484.1">
    <property type="nucleotide sequence ID" value="NZ_BAABEY010000026.1"/>
</dbReference>
<sequence length="300" mass="34362">MTTIASIHDKFLRAILADKQIAIDYFRACLPKNVADLLDFSTLTQLPDTYISKALRKTVSDIVYFCRAKVGRQELKISLLLEHKSKSEKFMPAQLGSYIYSGYLKQIAQDKTVSPIIPVLLYHGKERWFYRTLATLFKDLSEDLRPFIPNYDYIYHDLGEIPDEQIRALENKFLQASLLALKYSQLKKRLRSLIPAILSLAMETQQNLRTSLFVYTFGVSGLKEDGINGILEDVPANIKHTVMNTLDIFVEKGKKIGLQEKTEKAIRNMILEDLPVALICRIQEVTPAYVARIREELGEK</sequence>
<dbReference type="InterPro" id="IPR051699">
    <property type="entry name" value="Rpn/YhgA-like_nuclease"/>
</dbReference>
<accession>A0ABP8M4C1</accession>
<gene>
    <name evidence="2" type="ORF">GCM10023091_29180</name>
</gene>
<evidence type="ECO:0000313" key="2">
    <source>
        <dbReference type="EMBL" id="GAA4442401.1"/>
    </source>
</evidence>
<dbReference type="PANTHER" id="PTHR34611:SF2">
    <property type="entry name" value="INACTIVE RECOMBINATION-PROMOTING NUCLEASE-LIKE PROTEIN RPNE-RELATED"/>
    <property type="match status" value="1"/>
</dbReference>
<dbReference type="EMBL" id="BAABEY010000026">
    <property type="protein sequence ID" value="GAA4442401.1"/>
    <property type="molecule type" value="Genomic_DNA"/>
</dbReference>
<organism evidence="2 3">
    <name type="scientific">Ravibacter arvi</name>
    <dbReference type="NCBI Taxonomy" id="2051041"/>
    <lineage>
        <taxon>Bacteria</taxon>
        <taxon>Pseudomonadati</taxon>
        <taxon>Bacteroidota</taxon>
        <taxon>Cytophagia</taxon>
        <taxon>Cytophagales</taxon>
        <taxon>Spirosomataceae</taxon>
        <taxon>Ravibacter</taxon>
    </lineage>
</organism>